<dbReference type="PANTHER" id="PTHR22895">
    <property type="entry name" value="ARMADILLO REPEAT-CONTAINING PROTEIN 6"/>
    <property type="match status" value="1"/>
</dbReference>
<dbReference type="PROSITE" id="PS50176">
    <property type="entry name" value="ARM_REPEAT"/>
    <property type="match status" value="1"/>
</dbReference>
<dbReference type="AlphaFoldDB" id="A0AAW1PJC5"/>
<dbReference type="EMBL" id="JALJOR010000011">
    <property type="protein sequence ID" value="KAK9808657.1"/>
    <property type="molecule type" value="Genomic_DNA"/>
</dbReference>
<name>A0AAW1PJC5_9CHLO</name>
<evidence type="ECO:0000256" key="2">
    <source>
        <dbReference type="PROSITE-ProRule" id="PRU00259"/>
    </source>
</evidence>
<keyword evidence="1" id="KW-0677">Repeat</keyword>
<evidence type="ECO:0000313" key="4">
    <source>
        <dbReference type="Proteomes" id="UP001489004"/>
    </source>
</evidence>
<gene>
    <name evidence="3" type="ORF">WJX72_001431</name>
</gene>
<sequence length="473" mass="49073">MGGPRKRITQDTFDEAVQENMEEFDMEAAEAVKSAVEEFELQGIDLTGIIKSATGGNVAGHPVARAVEDLAARLDAQAGSSCAAGGSGVQEALAALQAAVTHTDKQEAAQALAVAAKAGAAAQLVRCYASQPDAATLVASLNTLAATLPAYDNKEAFLEARGVEELCSILERHGGNSNVVGAAATVASTAASGHEENKCRCIDAGLADRLVAAVKEGSASAAAIQAICAAIRSFTTADDERPAASRAFQNARTLAKGGAALALLEVLQRQRAEPPELAAAVCSATKRLAANEEICKEFAEAGGVHTCMQVLRDGMHNAALVRSACSLLRQLANSDSIKESIVEDGGLDLLKRCVGTHSGSAPTVEQALGLLAALTLRNPANAERAAEAGCVDAVIEVMGLMGSNKNAQSVQWVQRQACMSIRNIVARNPGLRPVVLEKGAEQMLRKVKTQYPQACQDVGSAALRDLGFDDYNS</sequence>
<keyword evidence="4" id="KW-1185">Reference proteome</keyword>
<evidence type="ECO:0000313" key="3">
    <source>
        <dbReference type="EMBL" id="KAK9808657.1"/>
    </source>
</evidence>
<dbReference type="InterPro" id="IPR011989">
    <property type="entry name" value="ARM-like"/>
</dbReference>
<proteinExistence type="predicted"/>
<dbReference type="Gene3D" id="1.25.10.10">
    <property type="entry name" value="Leucine-rich Repeat Variant"/>
    <property type="match status" value="2"/>
</dbReference>
<evidence type="ECO:0000256" key="1">
    <source>
        <dbReference type="ARBA" id="ARBA00022737"/>
    </source>
</evidence>
<dbReference type="InterPro" id="IPR000225">
    <property type="entry name" value="Armadillo"/>
</dbReference>
<dbReference type="PANTHER" id="PTHR22895:SF0">
    <property type="entry name" value="ARMADILLO REPEAT-CONTAINING PROTEIN 6"/>
    <property type="match status" value="1"/>
</dbReference>
<reference evidence="3 4" key="1">
    <citation type="journal article" date="2024" name="Nat. Commun.">
        <title>Phylogenomics reveals the evolutionary origins of lichenization in chlorophyte algae.</title>
        <authorList>
            <person name="Puginier C."/>
            <person name="Libourel C."/>
            <person name="Otte J."/>
            <person name="Skaloud P."/>
            <person name="Haon M."/>
            <person name="Grisel S."/>
            <person name="Petersen M."/>
            <person name="Berrin J.G."/>
            <person name="Delaux P.M."/>
            <person name="Dal Grande F."/>
            <person name="Keller J."/>
        </authorList>
    </citation>
    <scope>NUCLEOTIDE SEQUENCE [LARGE SCALE GENOMIC DNA]</scope>
    <source>
        <strain evidence="3 4">SAG 2043</strain>
    </source>
</reference>
<dbReference type="SUPFAM" id="SSF48371">
    <property type="entry name" value="ARM repeat"/>
    <property type="match status" value="1"/>
</dbReference>
<dbReference type="Proteomes" id="UP001489004">
    <property type="component" value="Unassembled WGS sequence"/>
</dbReference>
<dbReference type="SMART" id="SM00185">
    <property type="entry name" value="ARM"/>
    <property type="match status" value="4"/>
</dbReference>
<organism evidence="3 4">
    <name type="scientific">[Myrmecia] bisecta</name>
    <dbReference type="NCBI Taxonomy" id="41462"/>
    <lineage>
        <taxon>Eukaryota</taxon>
        <taxon>Viridiplantae</taxon>
        <taxon>Chlorophyta</taxon>
        <taxon>core chlorophytes</taxon>
        <taxon>Trebouxiophyceae</taxon>
        <taxon>Trebouxiales</taxon>
        <taxon>Trebouxiaceae</taxon>
        <taxon>Myrmecia</taxon>
    </lineage>
</organism>
<protein>
    <recommendedName>
        <fullName evidence="5">Armadillo repeat-containing protein 6</fullName>
    </recommendedName>
</protein>
<dbReference type="InterPro" id="IPR016024">
    <property type="entry name" value="ARM-type_fold"/>
</dbReference>
<feature type="repeat" description="ARM" evidence="2">
    <location>
        <begin position="302"/>
        <end position="346"/>
    </location>
</feature>
<accession>A0AAW1PJC5</accession>
<comment type="caution">
    <text evidence="3">The sequence shown here is derived from an EMBL/GenBank/DDBJ whole genome shotgun (WGS) entry which is preliminary data.</text>
</comment>
<evidence type="ECO:0008006" key="5">
    <source>
        <dbReference type="Google" id="ProtNLM"/>
    </source>
</evidence>